<dbReference type="OrthoDB" id="8897483at2759"/>
<dbReference type="InterPro" id="IPR036116">
    <property type="entry name" value="FN3_sf"/>
</dbReference>
<evidence type="ECO:0000256" key="4">
    <source>
        <dbReference type="ARBA" id="ARBA00022989"/>
    </source>
</evidence>
<keyword evidence="2" id="KW-0812">Transmembrane</keyword>
<organism evidence="9 10">
    <name type="scientific">Xenopus laevis</name>
    <name type="common">African clawed frog</name>
    <dbReference type="NCBI Taxonomy" id="8355"/>
    <lineage>
        <taxon>Eukaryota</taxon>
        <taxon>Metazoa</taxon>
        <taxon>Chordata</taxon>
        <taxon>Craniata</taxon>
        <taxon>Vertebrata</taxon>
        <taxon>Euteleostomi</taxon>
        <taxon>Amphibia</taxon>
        <taxon>Batrachia</taxon>
        <taxon>Anura</taxon>
        <taxon>Pipoidea</taxon>
        <taxon>Pipidae</taxon>
        <taxon>Xenopodinae</taxon>
        <taxon>Xenopus</taxon>
        <taxon>Xenopus</taxon>
    </lineage>
</organism>
<dbReference type="GO" id="GO:0004896">
    <property type="term" value="F:cytokine receptor activity"/>
    <property type="evidence" value="ECO:0000318"/>
    <property type="project" value="GO_Central"/>
</dbReference>
<accession>A0A1L8EQ93</accession>
<dbReference type="GO" id="GO:0009897">
    <property type="term" value="C:external side of plasma membrane"/>
    <property type="evidence" value="ECO:0000318"/>
    <property type="project" value="GO_Central"/>
</dbReference>
<keyword evidence="8" id="KW-0325">Glycoprotein</keyword>
<sequence length="417" mass="47862">MGIHGLLLCAHLASYVYGTSFSTGNLSCYVNYVTTMHCTWSKGEFLGEGPYSLFVISDYIDFVYNYTCKLCAKSDVENEYSCSFDIEEMFNENDMYTIYLQTPVSVNGNAVFSTTLLMSEFEPFANIQFDPPYNLWSSFLDNKYRIAWNMSDVLQDGMIYQMQLKKESLPWEKTGRIFTIDNDHYLEIEPSDLELNSVYVVRLRCKTRQGYHSYQSQWSGWSSELQIQTSYLVQSVVNGNKSSLSNHIISLLVTMIITLIILYLFFSFKVPARVKIMLLKNVPTAAEFFQPLYDDHKGNFQNWTKYPQKKPPDQEGQSTEDKADVDILSTTVLDIPKETISSVERLEPLSAEDIPVAEYSCVLPFLSNALLERNILVHEIVFPNVLPGSTDYVFGDFSFKANYVSHNAKDFNFMQVK</sequence>
<dbReference type="PaxDb" id="8355-A0A1L8EQ93"/>
<name>A0A1L8EQ93_XENLA</name>
<dbReference type="Gene3D" id="2.60.40.10">
    <property type="entry name" value="Immunoglobulins"/>
    <property type="match status" value="2"/>
</dbReference>
<evidence type="ECO:0000256" key="3">
    <source>
        <dbReference type="ARBA" id="ARBA00022729"/>
    </source>
</evidence>
<keyword evidence="3" id="KW-0732">Signal</keyword>
<dbReference type="PANTHER" id="PTHR23037:SF22">
    <property type="entry name" value="CYTOKINE RECEPTOR COMMON SUBUNIT BETA"/>
    <property type="match status" value="1"/>
</dbReference>
<keyword evidence="9" id="KW-1185">Reference proteome</keyword>
<dbReference type="GO" id="GO:0019221">
    <property type="term" value="P:cytokine-mediated signaling pathway"/>
    <property type="evidence" value="ECO:0000318"/>
    <property type="project" value="GO_Central"/>
</dbReference>
<evidence type="ECO:0000256" key="1">
    <source>
        <dbReference type="ARBA" id="ARBA00004479"/>
    </source>
</evidence>
<comment type="subcellular location">
    <subcellularLocation>
        <location evidence="1">Membrane</location>
        <topology evidence="1">Single-pass type I membrane protein</topology>
    </subcellularLocation>
</comment>
<dbReference type="SUPFAM" id="SSF49265">
    <property type="entry name" value="Fibronectin type III"/>
    <property type="match status" value="2"/>
</dbReference>
<evidence type="ECO:0000256" key="2">
    <source>
        <dbReference type="ARBA" id="ARBA00022692"/>
    </source>
</evidence>
<gene>
    <name evidence="10" type="primary">LOC121399013</name>
</gene>
<dbReference type="KEGG" id="xla:121399013"/>
<dbReference type="RefSeq" id="XP_041434700.1">
    <property type="nucleotide sequence ID" value="XM_041578766.1"/>
</dbReference>
<reference evidence="10" key="1">
    <citation type="submission" date="2025-08" db="UniProtKB">
        <authorList>
            <consortium name="RefSeq"/>
        </authorList>
    </citation>
    <scope>IDENTIFICATION</scope>
    <source>
        <strain evidence="10">J_2021</strain>
        <tissue evidence="10">Erythrocytes</tissue>
    </source>
</reference>
<evidence type="ECO:0000256" key="6">
    <source>
        <dbReference type="ARBA" id="ARBA00023157"/>
    </source>
</evidence>
<dbReference type="Proteomes" id="UP000186698">
    <property type="component" value="Chromosome 9_10S"/>
</dbReference>
<protein>
    <submittedName>
        <fullName evidence="10">Interleukin-9 receptor-like</fullName>
    </submittedName>
</protein>
<evidence type="ECO:0000256" key="7">
    <source>
        <dbReference type="ARBA" id="ARBA00023170"/>
    </source>
</evidence>
<dbReference type="AlphaFoldDB" id="A0A1L8EQ93"/>
<evidence type="ECO:0000313" key="9">
    <source>
        <dbReference type="Proteomes" id="UP000186698"/>
    </source>
</evidence>
<evidence type="ECO:0000256" key="5">
    <source>
        <dbReference type="ARBA" id="ARBA00023136"/>
    </source>
</evidence>
<evidence type="ECO:0000256" key="8">
    <source>
        <dbReference type="ARBA" id="ARBA00023180"/>
    </source>
</evidence>
<keyword evidence="4" id="KW-1133">Transmembrane helix</keyword>
<keyword evidence="6" id="KW-1015">Disulfide bond</keyword>
<keyword evidence="5" id="KW-0472">Membrane</keyword>
<dbReference type="PANTHER" id="PTHR23037">
    <property type="entry name" value="CYTOKINE RECEPTOR"/>
    <property type="match status" value="1"/>
</dbReference>
<dbReference type="GeneID" id="121399013"/>
<dbReference type="InterPro" id="IPR003961">
    <property type="entry name" value="FN3_dom"/>
</dbReference>
<dbReference type="PROSITE" id="PS50853">
    <property type="entry name" value="FN3"/>
    <property type="match status" value="1"/>
</dbReference>
<dbReference type="InterPro" id="IPR013783">
    <property type="entry name" value="Ig-like_fold"/>
</dbReference>
<dbReference type="STRING" id="8355.A0A1L8EQ93"/>
<proteinExistence type="predicted"/>
<dbReference type="GO" id="GO:0016064">
    <property type="term" value="P:immunoglobulin mediated immune response"/>
    <property type="evidence" value="ECO:0000318"/>
    <property type="project" value="GO_Central"/>
</dbReference>
<evidence type="ECO:0000313" key="10">
    <source>
        <dbReference type="RefSeq" id="XP_041434700.1"/>
    </source>
</evidence>
<dbReference type="OMA" id="VARIRCK"/>
<keyword evidence="7" id="KW-0675">Receptor</keyword>